<keyword evidence="2" id="KW-0812">Transmembrane</keyword>
<dbReference type="Proteomes" id="UP000734511">
    <property type="component" value="Unassembled WGS sequence"/>
</dbReference>
<dbReference type="RefSeq" id="WP_167981843.1">
    <property type="nucleotide sequence ID" value="NZ_JAATEJ010000003.1"/>
</dbReference>
<accession>A0ABX0ZIR3</accession>
<evidence type="ECO:0000313" key="3">
    <source>
        <dbReference type="EMBL" id="NJP42992.1"/>
    </source>
</evidence>
<sequence>MTRTGERVGEAAQSPGKPPSPARRRVARVVALVAGATLLTGLLQATGAAPARAASATGSRTVAVSVDGISPRIPAKGDSVTLTGRLANNGKTAVTGAHVGVLTRGDGPLDTRSALKSAASRTGYSYPQDGDEVKGYTAAVPDLPAGGTGTFSLTVPVSALGLSDAGVYQLGVALEGGTPSDSSTRVLGIKRTFLPWYSDQDANSTKHTKIGYLWPLTDRSHIAPRGDTDSQRNPIFMDDELATELAAGGRLRTMIDLVRNLPVTWVIDPDLLATVEFMTKGYRVAGPGGDVTKTTPGTGATAAREWLNDLKTAVAGDQVIALPFGDTDLASIAHHGQSVPGTLSHLKTGAELGVSTVQTILGGAPVGDTAWPVDGALDPSIVSVARSGGAKRIIARSDTFHESDSLDYTPSAARPIGGGTTAVVSDATLSTAFSGPLTDPQDADLAVQNFIAQTLMITMESPEKQRTVLFAPQRTPTVAQATAMAEAIHATYTALWVTPVAFGEVASAHPDPRANDKVPSAKSYPASLRRQELPTGAFQQIQRIQADLNAFVVILTRQDRVTVPFGNAMMRAMSTSWRGDPGGAQGYRDATGRYLTDLINAVHIIDKTTLTLSGRSGTIPITVKNELSQPVNLVLKLRSGANIRLEIKGGDQPITVEGGHTRTLKFQTKASANGTVQVVAALYTVDNVVYRSNPVTFEVHVNKVTDLVMLVIGAGLLLLVLAGVRIYRQRKRQAADGGGEDDGEGGESDGTDPGHPGDPAADTGQESREPSPAGEKVDG</sequence>
<gene>
    <name evidence="3" type="ORF">HCN08_06150</name>
</gene>
<evidence type="ECO:0000256" key="2">
    <source>
        <dbReference type="SAM" id="Phobius"/>
    </source>
</evidence>
<name>A0ABX0ZIR3_9ACTN</name>
<evidence type="ECO:0000313" key="4">
    <source>
        <dbReference type="Proteomes" id="UP000734511"/>
    </source>
</evidence>
<dbReference type="InterPro" id="IPR046112">
    <property type="entry name" value="DUF6049"/>
</dbReference>
<organism evidence="3 4">
    <name type="scientific">Actinacidiphila epipremni</name>
    <dbReference type="NCBI Taxonomy" id="2053013"/>
    <lineage>
        <taxon>Bacteria</taxon>
        <taxon>Bacillati</taxon>
        <taxon>Actinomycetota</taxon>
        <taxon>Actinomycetes</taxon>
        <taxon>Kitasatosporales</taxon>
        <taxon>Streptomycetaceae</taxon>
        <taxon>Actinacidiphila</taxon>
    </lineage>
</organism>
<dbReference type="Pfam" id="PF19516">
    <property type="entry name" value="DUF6049"/>
    <property type="match status" value="1"/>
</dbReference>
<evidence type="ECO:0000256" key="1">
    <source>
        <dbReference type="SAM" id="MobiDB-lite"/>
    </source>
</evidence>
<dbReference type="InterPro" id="IPR013783">
    <property type="entry name" value="Ig-like_fold"/>
</dbReference>
<keyword evidence="4" id="KW-1185">Reference proteome</keyword>
<dbReference type="Gene3D" id="2.60.40.10">
    <property type="entry name" value="Immunoglobulins"/>
    <property type="match status" value="1"/>
</dbReference>
<keyword evidence="2" id="KW-0472">Membrane</keyword>
<feature type="transmembrane region" description="Helical" evidence="2">
    <location>
        <begin position="707"/>
        <end position="727"/>
    </location>
</feature>
<protein>
    <recommendedName>
        <fullName evidence="5">Secreted protein</fullName>
    </recommendedName>
</protein>
<feature type="region of interest" description="Disordered" evidence="1">
    <location>
        <begin position="1"/>
        <end position="24"/>
    </location>
</feature>
<comment type="caution">
    <text evidence="3">The sequence shown here is derived from an EMBL/GenBank/DDBJ whole genome shotgun (WGS) entry which is preliminary data.</text>
</comment>
<feature type="region of interest" description="Disordered" evidence="1">
    <location>
        <begin position="732"/>
        <end position="779"/>
    </location>
</feature>
<dbReference type="EMBL" id="JAATEJ010000003">
    <property type="protein sequence ID" value="NJP42992.1"/>
    <property type="molecule type" value="Genomic_DNA"/>
</dbReference>
<reference evidence="3 4" key="1">
    <citation type="submission" date="2020-03" db="EMBL/GenBank/DDBJ databases">
        <title>WGS of actinomycetes isolated from Thailand.</title>
        <authorList>
            <person name="Thawai C."/>
        </authorList>
    </citation>
    <scope>NUCLEOTIDE SEQUENCE [LARGE SCALE GENOMIC DNA]</scope>
    <source>
        <strain evidence="3 4">PRB2-1</strain>
    </source>
</reference>
<feature type="compositionally biased region" description="Acidic residues" evidence="1">
    <location>
        <begin position="738"/>
        <end position="750"/>
    </location>
</feature>
<feature type="compositionally biased region" description="Basic and acidic residues" evidence="1">
    <location>
        <begin position="765"/>
        <end position="779"/>
    </location>
</feature>
<proteinExistence type="predicted"/>
<evidence type="ECO:0008006" key="5">
    <source>
        <dbReference type="Google" id="ProtNLM"/>
    </source>
</evidence>
<keyword evidence="2" id="KW-1133">Transmembrane helix</keyword>